<gene>
    <name evidence="1" type="ORF">KSF_048880</name>
</gene>
<dbReference type="EMBL" id="BNJK01000001">
    <property type="protein sequence ID" value="GHO94840.1"/>
    <property type="molecule type" value="Genomic_DNA"/>
</dbReference>
<protein>
    <recommendedName>
        <fullName evidence="3">Ferritin</fullName>
    </recommendedName>
</protein>
<reference evidence="1" key="1">
    <citation type="submission" date="2020-10" db="EMBL/GenBank/DDBJ databases">
        <title>Taxonomic study of unclassified bacteria belonging to the class Ktedonobacteria.</title>
        <authorList>
            <person name="Yabe S."/>
            <person name="Wang C.M."/>
            <person name="Zheng Y."/>
            <person name="Sakai Y."/>
            <person name="Cavaletti L."/>
            <person name="Monciardini P."/>
            <person name="Donadio S."/>
        </authorList>
    </citation>
    <scope>NUCLEOTIDE SEQUENCE</scope>
    <source>
        <strain evidence="1">ID150040</strain>
    </source>
</reference>
<dbReference type="RefSeq" id="WP_220205552.1">
    <property type="nucleotide sequence ID" value="NZ_BNJK01000001.1"/>
</dbReference>
<proteinExistence type="predicted"/>
<dbReference type="AlphaFoldDB" id="A0A8J3N422"/>
<sequence length="94" mass="10577">MMSNEERATNTSNAYFDLVSVLYHSLEGARTYAIYVRDAQNAGDQELAQFFSQRQQEETNCADRAKQMLSSRVTAATIGQQNVSQQPPAQQPWS</sequence>
<evidence type="ECO:0000313" key="1">
    <source>
        <dbReference type="EMBL" id="GHO94840.1"/>
    </source>
</evidence>
<name>A0A8J3N422_9CHLR</name>
<accession>A0A8J3N422</accession>
<comment type="caution">
    <text evidence="1">The sequence shown here is derived from an EMBL/GenBank/DDBJ whole genome shotgun (WGS) entry which is preliminary data.</text>
</comment>
<evidence type="ECO:0008006" key="3">
    <source>
        <dbReference type="Google" id="ProtNLM"/>
    </source>
</evidence>
<keyword evidence="2" id="KW-1185">Reference proteome</keyword>
<dbReference type="Proteomes" id="UP000597444">
    <property type="component" value="Unassembled WGS sequence"/>
</dbReference>
<organism evidence="1 2">
    <name type="scientific">Reticulibacter mediterranei</name>
    <dbReference type="NCBI Taxonomy" id="2778369"/>
    <lineage>
        <taxon>Bacteria</taxon>
        <taxon>Bacillati</taxon>
        <taxon>Chloroflexota</taxon>
        <taxon>Ktedonobacteria</taxon>
        <taxon>Ktedonobacterales</taxon>
        <taxon>Reticulibacteraceae</taxon>
        <taxon>Reticulibacter</taxon>
    </lineage>
</organism>
<evidence type="ECO:0000313" key="2">
    <source>
        <dbReference type="Proteomes" id="UP000597444"/>
    </source>
</evidence>